<dbReference type="PROSITE" id="PS01124">
    <property type="entry name" value="HTH_ARAC_FAMILY_2"/>
    <property type="match status" value="1"/>
</dbReference>
<dbReference type="GO" id="GO:0043565">
    <property type="term" value="F:sequence-specific DNA binding"/>
    <property type="evidence" value="ECO:0007669"/>
    <property type="project" value="InterPro"/>
</dbReference>
<evidence type="ECO:0000313" key="6">
    <source>
        <dbReference type="Proteomes" id="UP000468531"/>
    </source>
</evidence>
<evidence type="ECO:0000256" key="2">
    <source>
        <dbReference type="ARBA" id="ARBA00023125"/>
    </source>
</evidence>
<gene>
    <name evidence="5" type="ORF">FNJ47_14920</name>
</gene>
<dbReference type="SMART" id="SM00342">
    <property type="entry name" value="HTH_ARAC"/>
    <property type="match status" value="1"/>
</dbReference>
<keyword evidence="1" id="KW-0805">Transcription regulation</keyword>
<reference evidence="5 6" key="1">
    <citation type="journal article" date="2020" name="Arch. Microbiol.">
        <title>Bradyrhizobium uaiense sp. nov., a new highly efficient cowpea symbiont.</title>
        <authorList>
            <person name="Cabral Michel D."/>
            <person name="Azarias Guimaraes A."/>
            <person name="Martins da Costa E."/>
            <person name="Soares de Carvalho T."/>
            <person name="Balsanelli E."/>
            <person name="Willems A."/>
            <person name="Maltempi de Souza E."/>
            <person name="de Souza Moreira F.M."/>
        </authorList>
    </citation>
    <scope>NUCLEOTIDE SEQUENCE [LARGE SCALE GENOMIC DNA]</scope>
    <source>
        <strain evidence="5 6">UFLA 03-164</strain>
    </source>
</reference>
<dbReference type="Proteomes" id="UP000468531">
    <property type="component" value="Unassembled WGS sequence"/>
</dbReference>
<dbReference type="RefSeq" id="WP_163154183.1">
    <property type="nucleotide sequence ID" value="NZ_VKHP01000050.1"/>
</dbReference>
<sequence>MFGAANQERSEYAMQALHSFALEEKSNIVPGPVPYVANHAGHVNTTAPTAYARGGLPPRVVRRVCEHIDHNVEQRISVEALAKLANLSVCYFVRAFKQSLGVTPHDYLIRRRVERTMELLSGTDMSLSEIALAAGFADQSHCARRFRQYVGMSPRDYRWSRP</sequence>
<dbReference type="AlphaFoldDB" id="A0A6P1BFQ9"/>
<dbReference type="InterPro" id="IPR009057">
    <property type="entry name" value="Homeodomain-like_sf"/>
</dbReference>
<comment type="caution">
    <text evidence="5">The sequence shown here is derived from an EMBL/GenBank/DDBJ whole genome shotgun (WGS) entry which is preliminary data.</text>
</comment>
<dbReference type="PANTHER" id="PTHR46796:SF6">
    <property type="entry name" value="ARAC SUBFAMILY"/>
    <property type="match status" value="1"/>
</dbReference>
<evidence type="ECO:0000259" key="4">
    <source>
        <dbReference type="PROSITE" id="PS01124"/>
    </source>
</evidence>
<dbReference type="Pfam" id="PF12833">
    <property type="entry name" value="HTH_18"/>
    <property type="match status" value="1"/>
</dbReference>
<keyword evidence="3" id="KW-0804">Transcription</keyword>
<dbReference type="PANTHER" id="PTHR46796">
    <property type="entry name" value="HTH-TYPE TRANSCRIPTIONAL ACTIVATOR RHAS-RELATED"/>
    <property type="match status" value="1"/>
</dbReference>
<dbReference type="GO" id="GO:0003700">
    <property type="term" value="F:DNA-binding transcription factor activity"/>
    <property type="evidence" value="ECO:0007669"/>
    <property type="project" value="InterPro"/>
</dbReference>
<evidence type="ECO:0000256" key="3">
    <source>
        <dbReference type="ARBA" id="ARBA00023163"/>
    </source>
</evidence>
<accession>A0A6P1BFQ9</accession>
<organism evidence="5 6">
    <name type="scientific">Bradyrhizobium uaiense</name>
    <dbReference type="NCBI Taxonomy" id="2594946"/>
    <lineage>
        <taxon>Bacteria</taxon>
        <taxon>Pseudomonadati</taxon>
        <taxon>Pseudomonadota</taxon>
        <taxon>Alphaproteobacteria</taxon>
        <taxon>Hyphomicrobiales</taxon>
        <taxon>Nitrobacteraceae</taxon>
        <taxon>Bradyrhizobium</taxon>
    </lineage>
</organism>
<dbReference type="EMBL" id="VKHP01000050">
    <property type="protein sequence ID" value="NEU97093.1"/>
    <property type="molecule type" value="Genomic_DNA"/>
</dbReference>
<dbReference type="InterPro" id="IPR050204">
    <property type="entry name" value="AraC_XylS_family_regulators"/>
</dbReference>
<evidence type="ECO:0000313" key="5">
    <source>
        <dbReference type="EMBL" id="NEU97093.1"/>
    </source>
</evidence>
<name>A0A6P1BFQ9_9BRAD</name>
<feature type="domain" description="HTH araC/xylS-type" evidence="4">
    <location>
        <begin position="62"/>
        <end position="160"/>
    </location>
</feature>
<keyword evidence="2" id="KW-0238">DNA-binding</keyword>
<dbReference type="Gene3D" id="1.10.10.60">
    <property type="entry name" value="Homeodomain-like"/>
    <property type="match status" value="2"/>
</dbReference>
<dbReference type="SUPFAM" id="SSF46689">
    <property type="entry name" value="Homeodomain-like"/>
    <property type="match status" value="2"/>
</dbReference>
<keyword evidence="6" id="KW-1185">Reference proteome</keyword>
<evidence type="ECO:0000256" key="1">
    <source>
        <dbReference type="ARBA" id="ARBA00023015"/>
    </source>
</evidence>
<proteinExistence type="predicted"/>
<protein>
    <submittedName>
        <fullName evidence="5">Helix-turn-helix transcriptional regulator</fullName>
    </submittedName>
</protein>
<dbReference type="InterPro" id="IPR018060">
    <property type="entry name" value="HTH_AraC"/>
</dbReference>